<evidence type="ECO:0000313" key="10">
    <source>
        <dbReference type="Proteomes" id="UP000249522"/>
    </source>
</evidence>
<evidence type="ECO:0000256" key="5">
    <source>
        <dbReference type="ARBA" id="ARBA00022989"/>
    </source>
</evidence>
<feature type="transmembrane region" description="Helical" evidence="7">
    <location>
        <begin position="12"/>
        <end position="30"/>
    </location>
</feature>
<feature type="transmembrane region" description="Helical" evidence="7">
    <location>
        <begin position="233"/>
        <end position="256"/>
    </location>
</feature>
<sequence>MGRFLVRRIGSMVSALWGVSLIAFFLIRVIPGDPVEAYFAINQLPASVEAMNAIREEQGFNKPLLAQYASWILGVLQLDFGKSFSSGLDVARSLADKFQVTVTISAAALIIIMCISVSVGVLSAVKQSSLFDRMTRTTVFMIASMPSFWLAFILVYVVALKWGLLPLLGWGTWQHMILPSLTLALGFCPYYIRLIRAGILEQLQQPHVQYARARGLKESVIVRRYLLKGTLPSFLTSLAMTCGGLLGGAAIIEIVFTIPGIGRHILLAMETRDYTVLQGFILLIGFFYTAINFAADLFCAIIDPRIRLKEGVQ</sequence>
<dbReference type="CDD" id="cd06261">
    <property type="entry name" value="TM_PBP2"/>
    <property type="match status" value="1"/>
</dbReference>
<comment type="subcellular location">
    <subcellularLocation>
        <location evidence="1 7">Cell membrane</location>
        <topology evidence="1 7">Multi-pass membrane protein</topology>
    </subcellularLocation>
</comment>
<keyword evidence="5 7" id="KW-1133">Transmembrane helix</keyword>
<organism evidence="9 10">
    <name type="scientific">Paenibacillus sambharensis</name>
    <dbReference type="NCBI Taxonomy" id="1803190"/>
    <lineage>
        <taxon>Bacteria</taxon>
        <taxon>Bacillati</taxon>
        <taxon>Bacillota</taxon>
        <taxon>Bacilli</taxon>
        <taxon>Bacillales</taxon>
        <taxon>Paenibacillaceae</taxon>
        <taxon>Paenibacillus</taxon>
    </lineage>
</organism>
<accession>A0A2W1LRT2</accession>
<evidence type="ECO:0000256" key="1">
    <source>
        <dbReference type="ARBA" id="ARBA00004651"/>
    </source>
</evidence>
<evidence type="ECO:0000256" key="6">
    <source>
        <dbReference type="ARBA" id="ARBA00023136"/>
    </source>
</evidence>
<keyword evidence="4 7" id="KW-0812">Transmembrane</keyword>
<evidence type="ECO:0000256" key="2">
    <source>
        <dbReference type="ARBA" id="ARBA00022448"/>
    </source>
</evidence>
<evidence type="ECO:0000259" key="8">
    <source>
        <dbReference type="PROSITE" id="PS50928"/>
    </source>
</evidence>
<dbReference type="SUPFAM" id="SSF161098">
    <property type="entry name" value="MetI-like"/>
    <property type="match status" value="1"/>
</dbReference>
<name>A0A2W1LRT2_9BACL</name>
<reference evidence="9 10" key="1">
    <citation type="submission" date="2018-06" db="EMBL/GenBank/DDBJ databases">
        <title>Paenibacillus imtechensis sp. nov.</title>
        <authorList>
            <person name="Pinnaka A.K."/>
            <person name="Singh H."/>
            <person name="Kaur M."/>
        </authorList>
    </citation>
    <scope>NUCLEOTIDE SEQUENCE [LARGE SCALE GENOMIC DNA]</scope>
    <source>
        <strain evidence="9 10">SMB1</strain>
    </source>
</reference>
<evidence type="ECO:0000313" key="9">
    <source>
        <dbReference type="EMBL" id="PZD97194.1"/>
    </source>
</evidence>
<keyword evidence="6 7" id="KW-0472">Membrane</keyword>
<dbReference type="InterPro" id="IPR045621">
    <property type="entry name" value="BPD_transp_1_N"/>
</dbReference>
<comment type="caution">
    <text evidence="9">The sequence shown here is derived from an EMBL/GenBank/DDBJ whole genome shotgun (WGS) entry which is preliminary data.</text>
</comment>
<feature type="domain" description="ABC transmembrane type-1" evidence="8">
    <location>
        <begin position="98"/>
        <end position="299"/>
    </location>
</feature>
<dbReference type="OrthoDB" id="24153at2"/>
<feature type="transmembrane region" description="Helical" evidence="7">
    <location>
        <begin position="137"/>
        <end position="160"/>
    </location>
</feature>
<dbReference type="GO" id="GO:0005886">
    <property type="term" value="C:plasma membrane"/>
    <property type="evidence" value="ECO:0007669"/>
    <property type="project" value="UniProtKB-SubCell"/>
</dbReference>
<keyword evidence="3" id="KW-1003">Cell membrane</keyword>
<protein>
    <submittedName>
        <fullName evidence="9">ABC transporter permease</fullName>
    </submittedName>
</protein>
<evidence type="ECO:0000256" key="4">
    <source>
        <dbReference type="ARBA" id="ARBA00022692"/>
    </source>
</evidence>
<feature type="transmembrane region" description="Helical" evidence="7">
    <location>
        <begin position="102"/>
        <end position="125"/>
    </location>
</feature>
<dbReference type="GO" id="GO:0055085">
    <property type="term" value="P:transmembrane transport"/>
    <property type="evidence" value="ECO:0007669"/>
    <property type="project" value="InterPro"/>
</dbReference>
<dbReference type="Gene3D" id="1.10.3720.10">
    <property type="entry name" value="MetI-like"/>
    <property type="match status" value="1"/>
</dbReference>
<dbReference type="PROSITE" id="PS50928">
    <property type="entry name" value="ABC_TM1"/>
    <property type="match status" value="1"/>
</dbReference>
<evidence type="ECO:0000256" key="7">
    <source>
        <dbReference type="RuleBase" id="RU363032"/>
    </source>
</evidence>
<dbReference type="RefSeq" id="WP_111145336.1">
    <property type="nucleotide sequence ID" value="NZ_QKRB01000030.1"/>
</dbReference>
<keyword evidence="10" id="KW-1185">Reference proteome</keyword>
<dbReference type="PANTHER" id="PTHR43163">
    <property type="entry name" value="DIPEPTIDE TRANSPORT SYSTEM PERMEASE PROTEIN DPPB-RELATED"/>
    <property type="match status" value="1"/>
</dbReference>
<dbReference type="EMBL" id="QKRB01000030">
    <property type="protein sequence ID" value="PZD97194.1"/>
    <property type="molecule type" value="Genomic_DNA"/>
</dbReference>
<feature type="transmembrane region" description="Helical" evidence="7">
    <location>
        <begin position="276"/>
        <end position="299"/>
    </location>
</feature>
<dbReference type="AlphaFoldDB" id="A0A2W1LRT2"/>
<feature type="transmembrane region" description="Helical" evidence="7">
    <location>
        <begin position="172"/>
        <end position="192"/>
    </location>
</feature>
<proteinExistence type="inferred from homology"/>
<dbReference type="Pfam" id="PF00528">
    <property type="entry name" value="BPD_transp_1"/>
    <property type="match status" value="1"/>
</dbReference>
<dbReference type="Pfam" id="PF19300">
    <property type="entry name" value="BPD_transp_1_N"/>
    <property type="match status" value="1"/>
</dbReference>
<keyword evidence="2 7" id="KW-0813">Transport</keyword>
<dbReference type="InterPro" id="IPR000515">
    <property type="entry name" value="MetI-like"/>
</dbReference>
<dbReference type="InterPro" id="IPR035906">
    <property type="entry name" value="MetI-like_sf"/>
</dbReference>
<dbReference type="PANTHER" id="PTHR43163:SF6">
    <property type="entry name" value="DIPEPTIDE TRANSPORT SYSTEM PERMEASE PROTEIN DPPB-RELATED"/>
    <property type="match status" value="1"/>
</dbReference>
<gene>
    <name evidence="9" type="ORF">DNH61_03700</name>
</gene>
<comment type="similarity">
    <text evidence="7">Belongs to the binding-protein-dependent transport system permease family.</text>
</comment>
<evidence type="ECO:0000256" key="3">
    <source>
        <dbReference type="ARBA" id="ARBA00022475"/>
    </source>
</evidence>
<dbReference type="Proteomes" id="UP000249522">
    <property type="component" value="Unassembled WGS sequence"/>
</dbReference>